<protein>
    <submittedName>
        <fullName evidence="1">Uncharacterized protein</fullName>
    </submittedName>
</protein>
<reference evidence="2" key="1">
    <citation type="journal article" date="2017" name="Nat. Commun.">
        <title>The North American bullfrog draft genome provides insight into hormonal regulation of long noncoding RNA.</title>
        <authorList>
            <person name="Hammond S.A."/>
            <person name="Warren R.L."/>
            <person name="Vandervalk B.P."/>
            <person name="Kucuk E."/>
            <person name="Khan H."/>
            <person name="Gibb E.A."/>
            <person name="Pandoh P."/>
            <person name="Kirk H."/>
            <person name="Zhao Y."/>
            <person name="Jones M."/>
            <person name="Mungall A.J."/>
            <person name="Coope R."/>
            <person name="Pleasance S."/>
            <person name="Moore R.A."/>
            <person name="Holt R.A."/>
            <person name="Round J.M."/>
            <person name="Ohora S."/>
            <person name="Walle B.V."/>
            <person name="Veldhoen N."/>
            <person name="Helbing C.C."/>
            <person name="Birol I."/>
        </authorList>
    </citation>
    <scope>NUCLEOTIDE SEQUENCE [LARGE SCALE GENOMIC DNA]</scope>
</reference>
<organism evidence="1 2">
    <name type="scientific">Aquarana catesbeiana</name>
    <name type="common">American bullfrog</name>
    <name type="synonym">Rana catesbeiana</name>
    <dbReference type="NCBI Taxonomy" id="8400"/>
    <lineage>
        <taxon>Eukaryota</taxon>
        <taxon>Metazoa</taxon>
        <taxon>Chordata</taxon>
        <taxon>Craniata</taxon>
        <taxon>Vertebrata</taxon>
        <taxon>Euteleostomi</taxon>
        <taxon>Amphibia</taxon>
        <taxon>Batrachia</taxon>
        <taxon>Anura</taxon>
        <taxon>Neobatrachia</taxon>
        <taxon>Ranoidea</taxon>
        <taxon>Ranidae</taxon>
        <taxon>Aquarana</taxon>
    </lineage>
</organism>
<accession>A0A2G9SGE7</accession>
<keyword evidence="2" id="KW-1185">Reference proteome</keyword>
<proteinExistence type="predicted"/>
<sequence length="53" mass="5963">MKYLTVRLPYLNDGHSPQCKKSCGRSSRINLIYVGGVITFHLVKANILTNITK</sequence>
<evidence type="ECO:0000313" key="2">
    <source>
        <dbReference type="Proteomes" id="UP000228934"/>
    </source>
</evidence>
<dbReference type="Proteomes" id="UP000228934">
    <property type="component" value="Unassembled WGS sequence"/>
</dbReference>
<dbReference type="AlphaFoldDB" id="A0A2G9SGE7"/>
<evidence type="ECO:0000313" key="1">
    <source>
        <dbReference type="EMBL" id="PIO39172.1"/>
    </source>
</evidence>
<dbReference type="EMBL" id="KV924341">
    <property type="protein sequence ID" value="PIO39172.1"/>
    <property type="molecule type" value="Genomic_DNA"/>
</dbReference>
<feature type="non-terminal residue" evidence="1">
    <location>
        <position position="53"/>
    </location>
</feature>
<gene>
    <name evidence="1" type="ORF">AB205_0099970</name>
</gene>
<name>A0A2G9SGE7_AQUCT</name>